<name>A0AAN5C8D7_9BILA</name>
<dbReference type="EMBL" id="BTRK01000002">
    <property type="protein sequence ID" value="GMR34505.1"/>
    <property type="molecule type" value="Genomic_DNA"/>
</dbReference>
<evidence type="ECO:0000313" key="1">
    <source>
        <dbReference type="EMBL" id="GMR34504.1"/>
    </source>
</evidence>
<gene>
    <name evidence="1" type="ORF">PMAYCL1PPCAC_04699</name>
    <name evidence="2" type="ORF">PMAYCL1PPCAC_04700</name>
</gene>
<proteinExistence type="predicted"/>
<evidence type="ECO:0008006" key="4">
    <source>
        <dbReference type="Google" id="ProtNLM"/>
    </source>
</evidence>
<dbReference type="AlphaFoldDB" id="A0AAN5C8D7"/>
<comment type="caution">
    <text evidence="2">The sequence shown here is derived from an EMBL/GenBank/DDBJ whole genome shotgun (WGS) entry which is preliminary data.</text>
</comment>
<reference evidence="2" key="2">
    <citation type="submission" date="2023-06" db="EMBL/GenBank/DDBJ databases">
        <title>Genome assembly of Pristionchus species.</title>
        <authorList>
            <person name="Yoshida K."/>
            <person name="Sommer R.J."/>
        </authorList>
    </citation>
    <scope>NUCLEOTIDE SEQUENCE</scope>
    <source>
        <strain evidence="2">RS5460</strain>
    </source>
</reference>
<dbReference type="Proteomes" id="UP001328107">
    <property type="component" value="Unassembled WGS sequence"/>
</dbReference>
<protein>
    <recommendedName>
        <fullName evidence="4">UPAR/Ly6 domain-containing protein</fullName>
    </recommendedName>
</protein>
<dbReference type="EMBL" id="BTRK01000002">
    <property type="protein sequence ID" value="GMR34504.1"/>
    <property type="molecule type" value="Genomic_DNA"/>
</dbReference>
<organism evidence="2 3">
    <name type="scientific">Pristionchus mayeri</name>
    <dbReference type="NCBI Taxonomy" id="1317129"/>
    <lineage>
        <taxon>Eukaryota</taxon>
        <taxon>Metazoa</taxon>
        <taxon>Ecdysozoa</taxon>
        <taxon>Nematoda</taxon>
        <taxon>Chromadorea</taxon>
        <taxon>Rhabditida</taxon>
        <taxon>Rhabditina</taxon>
        <taxon>Diplogasteromorpha</taxon>
        <taxon>Diplogasteroidea</taxon>
        <taxon>Neodiplogasteridae</taxon>
        <taxon>Pristionchus</taxon>
    </lineage>
</organism>
<reference evidence="3" key="1">
    <citation type="submission" date="2022-10" db="EMBL/GenBank/DDBJ databases">
        <title>Genome assembly of Pristionchus species.</title>
        <authorList>
            <person name="Yoshida K."/>
            <person name="Sommer R.J."/>
        </authorList>
    </citation>
    <scope>NUCLEOTIDE SEQUENCE [LARGE SCALE GENOMIC DNA]</scope>
    <source>
        <strain evidence="1 3">RS5460</strain>
    </source>
</reference>
<evidence type="ECO:0000313" key="2">
    <source>
        <dbReference type="EMBL" id="GMR34505.1"/>
    </source>
</evidence>
<dbReference type="InterPro" id="IPR045860">
    <property type="entry name" value="Snake_toxin-like_sf"/>
</dbReference>
<sequence>FVILIFFVFHKTSGSVKCFGGWDNAYLQSAYQSICPDDSYCLKITKRGRTNRDCDKFRRCQNEGCDFVSKDGQWVRICCCRGELCNHSSDSNSIISVAVVASLIAIVL</sequence>
<evidence type="ECO:0000313" key="3">
    <source>
        <dbReference type="Proteomes" id="UP001328107"/>
    </source>
</evidence>
<feature type="non-terminal residue" evidence="2">
    <location>
        <position position="1"/>
    </location>
</feature>
<dbReference type="SUPFAM" id="SSF57302">
    <property type="entry name" value="Snake toxin-like"/>
    <property type="match status" value="1"/>
</dbReference>
<accession>A0AAN5C8D7</accession>
<keyword evidence="3" id="KW-1185">Reference proteome</keyword>